<evidence type="ECO:0000256" key="2">
    <source>
        <dbReference type="ARBA" id="ARBA00008432"/>
    </source>
</evidence>
<feature type="transmembrane region" description="Helical" evidence="7">
    <location>
        <begin position="456"/>
        <end position="476"/>
    </location>
</feature>
<dbReference type="GO" id="GO:0016020">
    <property type="term" value="C:membrane"/>
    <property type="evidence" value="ECO:0007669"/>
    <property type="project" value="UniProtKB-SubCell"/>
</dbReference>
<feature type="transmembrane region" description="Helical" evidence="7">
    <location>
        <begin position="246"/>
        <end position="272"/>
    </location>
</feature>
<comment type="subcellular location">
    <subcellularLocation>
        <location evidence="1">Membrane</location>
        <topology evidence="1">Multi-pass membrane protein</topology>
    </subcellularLocation>
</comment>
<dbReference type="PROSITE" id="PS50850">
    <property type="entry name" value="MFS"/>
    <property type="match status" value="1"/>
</dbReference>
<gene>
    <name evidence="9" type="ORF">SAMN03080617_00644</name>
</gene>
<dbReference type="STRING" id="279824.SAMN03080617_00644"/>
<feature type="transmembrane region" description="Helical" evidence="7">
    <location>
        <begin position="425"/>
        <end position="450"/>
    </location>
</feature>
<dbReference type="GO" id="GO:0042128">
    <property type="term" value="P:nitrate assimilation"/>
    <property type="evidence" value="ECO:0007669"/>
    <property type="project" value="UniProtKB-KW"/>
</dbReference>
<proteinExistence type="inferred from homology"/>
<organism evidence="9 10">
    <name type="scientific">Algoriphagus alkaliphilus</name>
    <dbReference type="NCBI Taxonomy" id="279824"/>
    <lineage>
        <taxon>Bacteria</taxon>
        <taxon>Pseudomonadati</taxon>
        <taxon>Bacteroidota</taxon>
        <taxon>Cytophagia</taxon>
        <taxon>Cytophagales</taxon>
        <taxon>Cyclobacteriaceae</taxon>
        <taxon>Algoriphagus</taxon>
    </lineage>
</organism>
<dbReference type="EMBL" id="FMXE01000004">
    <property type="protein sequence ID" value="SDA48256.1"/>
    <property type="molecule type" value="Genomic_DNA"/>
</dbReference>
<keyword evidence="5" id="KW-0534">Nitrate assimilation</keyword>
<feature type="domain" description="Major facilitator superfamily (MFS) profile" evidence="8">
    <location>
        <begin position="1"/>
        <end position="482"/>
    </location>
</feature>
<keyword evidence="3 7" id="KW-0812">Transmembrane</keyword>
<dbReference type="SUPFAM" id="SSF103473">
    <property type="entry name" value="MFS general substrate transporter"/>
    <property type="match status" value="1"/>
</dbReference>
<accession>A0A1G5VS75</accession>
<protein>
    <submittedName>
        <fullName evidence="9">MFS transporter, NNP family, nitrate/nitrite transporter</fullName>
    </submittedName>
</protein>
<keyword evidence="10" id="KW-1185">Reference proteome</keyword>
<feature type="transmembrane region" description="Helical" evidence="7">
    <location>
        <begin position="171"/>
        <end position="194"/>
    </location>
</feature>
<dbReference type="InterPro" id="IPR020846">
    <property type="entry name" value="MFS_dom"/>
</dbReference>
<dbReference type="GO" id="GO:0015112">
    <property type="term" value="F:nitrate transmembrane transporter activity"/>
    <property type="evidence" value="ECO:0007669"/>
    <property type="project" value="InterPro"/>
</dbReference>
<dbReference type="RefSeq" id="WP_092728500.1">
    <property type="nucleotide sequence ID" value="NZ_FMXE01000004.1"/>
</dbReference>
<dbReference type="InterPro" id="IPR011701">
    <property type="entry name" value="MFS"/>
</dbReference>
<keyword evidence="4 7" id="KW-1133">Transmembrane helix</keyword>
<dbReference type="Pfam" id="PF07690">
    <property type="entry name" value="MFS_1"/>
    <property type="match status" value="1"/>
</dbReference>
<evidence type="ECO:0000256" key="1">
    <source>
        <dbReference type="ARBA" id="ARBA00004141"/>
    </source>
</evidence>
<feature type="transmembrane region" description="Helical" evidence="7">
    <location>
        <begin position="103"/>
        <end position="125"/>
    </location>
</feature>
<evidence type="ECO:0000313" key="9">
    <source>
        <dbReference type="EMBL" id="SDA48256.1"/>
    </source>
</evidence>
<dbReference type="Gene3D" id="1.20.1250.20">
    <property type="entry name" value="MFS general substrate transporter like domains"/>
    <property type="match status" value="2"/>
</dbReference>
<dbReference type="OrthoDB" id="9773404at2"/>
<evidence type="ECO:0000256" key="4">
    <source>
        <dbReference type="ARBA" id="ARBA00022989"/>
    </source>
</evidence>
<feature type="transmembrane region" description="Helical" evidence="7">
    <location>
        <begin position="392"/>
        <end position="413"/>
    </location>
</feature>
<dbReference type="PANTHER" id="PTHR23515">
    <property type="entry name" value="HIGH-AFFINITY NITRATE TRANSPORTER 2.3"/>
    <property type="match status" value="1"/>
</dbReference>
<evidence type="ECO:0000313" key="10">
    <source>
        <dbReference type="Proteomes" id="UP000198756"/>
    </source>
</evidence>
<feature type="transmembrane region" description="Helical" evidence="7">
    <location>
        <begin position="137"/>
        <end position="159"/>
    </location>
</feature>
<feature type="transmembrane region" description="Helical" evidence="7">
    <location>
        <begin position="50"/>
        <end position="72"/>
    </location>
</feature>
<evidence type="ECO:0000256" key="5">
    <source>
        <dbReference type="ARBA" id="ARBA00023063"/>
    </source>
</evidence>
<evidence type="ECO:0000259" key="8">
    <source>
        <dbReference type="PROSITE" id="PS50850"/>
    </source>
</evidence>
<sequence>MNESIPAGAHRILILNTLAFSLCFAAWTFNGVMVTYLVDNGIFNWSQVQIGWLLGIPILTGSVMRLPIGILTDKYGGKWIFVGLLLLTSVPMFLLSFTSSFTWYALMSFGFGLAGAGFAVGIGYTSVWYPKHWQGRALGVFGAGNAGAAITTLLAPTLLNTFTQNGQNPEAWKMLPMIYAAVLVTMAVVLALLAKNKKPALSTRTMAQTLKPLGNIRVWRFGLYYFLVFGCFVAFSQWLVPYFTNVYGTSLVIAGLFASLFSLPSGIIRALGGWMSDKFGARKVMFGVFKWSIVISTLLMVPKMEIFSPGKGINATQKGIVAEVASDEIVMDNGKTYSFYPMTSSDQVQSLNTPIFPQKSSWQEPVVKAGDEVEKRQLVVKGITRINFEANMWVFALLTLIVGIEWGIGKASVYKFIPDYFPNEVGVVGGMVGVIGGLGGFFCPILFGYLLEGTGIWTSSWMLMLVISIGCFWWMSVVTKNMLQSKAPDLADKIDHH</sequence>
<evidence type="ECO:0000256" key="3">
    <source>
        <dbReference type="ARBA" id="ARBA00022692"/>
    </source>
</evidence>
<feature type="transmembrane region" description="Helical" evidence="7">
    <location>
        <begin position="221"/>
        <end position="240"/>
    </location>
</feature>
<evidence type="ECO:0000256" key="7">
    <source>
        <dbReference type="SAM" id="Phobius"/>
    </source>
</evidence>
<comment type="similarity">
    <text evidence="2">Belongs to the major facilitator superfamily. Nitrate/nitrite porter (TC 2.A.1.8) family.</text>
</comment>
<keyword evidence="6 7" id="KW-0472">Membrane</keyword>
<feature type="transmembrane region" description="Helical" evidence="7">
    <location>
        <begin position="12"/>
        <end position="38"/>
    </location>
</feature>
<dbReference type="Proteomes" id="UP000198756">
    <property type="component" value="Unassembled WGS sequence"/>
</dbReference>
<evidence type="ECO:0000256" key="6">
    <source>
        <dbReference type="ARBA" id="ARBA00023136"/>
    </source>
</evidence>
<dbReference type="InterPro" id="IPR044772">
    <property type="entry name" value="NO3_transporter"/>
</dbReference>
<feature type="transmembrane region" description="Helical" evidence="7">
    <location>
        <begin position="79"/>
        <end position="97"/>
    </location>
</feature>
<reference evidence="10" key="1">
    <citation type="submission" date="2016-10" db="EMBL/GenBank/DDBJ databases">
        <authorList>
            <person name="Varghese N."/>
            <person name="Submissions S."/>
        </authorList>
    </citation>
    <scope>NUCLEOTIDE SEQUENCE [LARGE SCALE GENOMIC DNA]</scope>
    <source>
        <strain evidence="10">DSM 22703</strain>
    </source>
</reference>
<dbReference type="InterPro" id="IPR036259">
    <property type="entry name" value="MFS_trans_sf"/>
</dbReference>
<name>A0A1G5VS75_9BACT</name>
<dbReference type="AlphaFoldDB" id="A0A1G5VS75"/>